<sequence length="524" mass="58984">MKKKNLWLMLFSLMVMSILSACTDNDRETSAAGSRDEQDTNEETNMEGESMEGMMDSNSMGEEHMDSMMNDDSMDNEHMDHDEIISLTDSTGENELIIPPVLKSDSQEQTEYTLRAQTGQTEIFDGVQTITYGYNGSFLGPMLQFEKGETVTINLINELDEDTTFHWHGLEVSGNNDGSPHNVLKPGEESTIEFEVTQEAATLWFHPHPKGQTSEQVYNGLAGLIYINDENSKNLGLPNDYGENDIPLIFQDKVFDDEKQLNYDAAANEDGTVGDTSLINGTLNPKLSVDKEKVRLRLLNGSNARNYTFKLNTDDDFVQVATDGGFLNEPVLMKELTLTPSERAEIIIDFSEIDSSEEIALIDEEGSTLLPFEVSNEIGEETNIPAEMNDFSVTEEEKNLPVTKEIELFGMMDMVTINGKKFDPERIDFTQEQGVTEVWEIYNKPDMMGGMIHPFHIHGAQFKIISRNGETPPENEKGWKDSISVAPDETVRIAIQFKDKGIYMFHCHILEHEDNGMMGQIKVE</sequence>
<keyword evidence="2" id="KW-0479">Metal-binding</keyword>
<name>A0A662Z924_9STAP</name>
<evidence type="ECO:0000256" key="3">
    <source>
        <dbReference type="ARBA" id="ARBA00023002"/>
    </source>
</evidence>
<dbReference type="SUPFAM" id="SSF49503">
    <property type="entry name" value="Cupredoxins"/>
    <property type="match status" value="3"/>
</dbReference>
<gene>
    <name evidence="9" type="ORF">SAMN05192557_1966</name>
</gene>
<dbReference type="InterPro" id="IPR002355">
    <property type="entry name" value="Cu_oxidase_Cu_BS"/>
</dbReference>
<evidence type="ECO:0000256" key="2">
    <source>
        <dbReference type="ARBA" id="ARBA00022723"/>
    </source>
</evidence>
<keyword evidence="9" id="KW-0167">Capsid protein</keyword>
<dbReference type="AlphaFoldDB" id="A0A662Z924"/>
<dbReference type="EMBL" id="FOIT01000007">
    <property type="protein sequence ID" value="SEW17737.1"/>
    <property type="molecule type" value="Genomic_DNA"/>
</dbReference>
<dbReference type="CDD" id="cd13867">
    <property type="entry name" value="CuRO_2_CueO_FtsP"/>
    <property type="match status" value="1"/>
</dbReference>
<protein>
    <submittedName>
        <fullName evidence="9">Multicopper oxidase with three cupredoxin domains (Includes cell division protein FtsP and spore coat protein CotA)</fullName>
    </submittedName>
</protein>
<feature type="compositionally biased region" description="Acidic residues" evidence="4">
    <location>
        <begin position="39"/>
        <end position="50"/>
    </location>
</feature>
<keyword evidence="9" id="KW-0132">Cell division</keyword>
<dbReference type="OrthoDB" id="9757546at2"/>
<dbReference type="Proteomes" id="UP000243605">
    <property type="component" value="Unassembled WGS sequence"/>
</dbReference>
<comment type="similarity">
    <text evidence="1">Belongs to the multicopper oxidase family.</text>
</comment>
<dbReference type="InterPro" id="IPR001117">
    <property type="entry name" value="Cu-oxidase_2nd"/>
</dbReference>
<dbReference type="GO" id="GO:0051301">
    <property type="term" value="P:cell division"/>
    <property type="evidence" value="ECO:0007669"/>
    <property type="project" value="UniProtKB-KW"/>
</dbReference>
<dbReference type="PROSITE" id="PS00080">
    <property type="entry name" value="MULTICOPPER_OXIDASE2"/>
    <property type="match status" value="1"/>
</dbReference>
<dbReference type="PANTHER" id="PTHR48267:SF1">
    <property type="entry name" value="BILIRUBIN OXIDASE"/>
    <property type="match status" value="1"/>
</dbReference>
<keyword evidence="9" id="KW-0131">Cell cycle</keyword>
<feature type="chain" id="PRO_5024874197" evidence="5">
    <location>
        <begin position="22"/>
        <end position="524"/>
    </location>
</feature>
<feature type="compositionally biased region" description="Basic and acidic residues" evidence="4">
    <location>
        <begin position="27"/>
        <end position="38"/>
    </location>
</feature>
<feature type="domain" description="Plastocyanin-like" evidence="7">
    <location>
        <begin position="400"/>
        <end position="523"/>
    </location>
</feature>
<proteinExistence type="inferred from homology"/>
<dbReference type="PROSITE" id="PS51257">
    <property type="entry name" value="PROKAR_LIPOPROTEIN"/>
    <property type="match status" value="1"/>
</dbReference>
<dbReference type="InterPro" id="IPR008972">
    <property type="entry name" value="Cupredoxin"/>
</dbReference>
<organism evidence="9 10">
    <name type="scientific">Aliicoccus persicus</name>
    <dbReference type="NCBI Taxonomy" id="930138"/>
    <lineage>
        <taxon>Bacteria</taxon>
        <taxon>Bacillati</taxon>
        <taxon>Bacillota</taxon>
        <taxon>Bacilli</taxon>
        <taxon>Bacillales</taxon>
        <taxon>Staphylococcaceae</taxon>
        <taxon>Aliicoccus</taxon>
    </lineage>
</organism>
<evidence type="ECO:0000259" key="6">
    <source>
        <dbReference type="Pfam" id="PF00394"/>
    </source>
</evidence>
<dbReference type="Pfam" id="PF00394">
    <property type="entry name" value="Cu-oxidase"/>
    <property type="match status" value="1"/>
</dbReference>
<keyword evidence="9" id="KW-0946">Virion</keyword>
<reference evidence="9 10" key="1">
    <citation type="submission" date="2016-10" db="EMBL/GenBank/DDBJ databases">
        <authorList>
            <person name="Varghese N."/>
            <person name="Submissions S."/>
        </authorList>
    </citation>
    <scope>NUCLEOTIDE SEQUENCE [LARGE SCALE GENOMIC DNA]</scope>
    <source>
        <strain evidence="9 10">IBRC-M10081</strain>
    </source>
</reference>
<accession>A0A662Z924</accession>
<evidence type="ECO:0000259" key="7">
    <source>
        <dbReference type="Pfam" id="PF07731"/>
    </source>
</evidence>
<dbReference type="Pfam" id="PF07731">
    <property type="entry name" value="Cu-oxidase_2"/>
    <property type="match status" value="1"/>
</dbReference>
<feature type="region of interest" description="Disordered" evidence="4">
    <location>
        <begin position="27"/>
        <end position="57"/>
    </location>
</feature>
<feature type="signal peptide" evidence="5">
    <location>
        <begin position="1"/>
        <end position="21"/>
    </location>
</feature>
<evidence type="ECO:0000313" key="9">
    <source>
        <dbReference type="EMBL" id="SEW17737.1"/>
    </source>
</evidence>
<keyword evidence="10" id="KW-1185">Reference proteome</keyword>
<dbReference type="CDD" id="cd04232">
    <property type="entry name" value="CuRO_1_CueO_FtsP"/>
    <property type="match status" value="1"/>
</dbReference>
<keyword evidence="5" id="KW-0732">Signal</keyword>
<evidence type="ECO:0000256" key="4">
    <source>
        <dbReference type="SAM" id="MobiDB-lite"/>
    </source>
</evidence>
<dbReference type="GO" id="GO:0005507">
    <property type="term" value="F:copper ion binding"/>
    <property type="evidence" value="ECO:0007669"/>
    <property type="project" value="InterPro"/>
</dbReference>
<dbReference type="InterPro" id="IPR011707">
    <property type="entry name" value="Cu-oxidase-like_N"/>
</dbReference>
<dbReference type="InterPro" id="IPR045087">
    <property type="entry name" value="Cu-oxidase_fam"/>
</dbReference>
<dbReference type="RefSeq" id="WP_143249026.1">
    <property type="nucleotide sequence ID" value="NZ_FOIT01000007.1"/>
</dbReference>
<keyword evidence="3" id="KW-0560">Oxidoreductase</keyword>
<evidence type="ECO:0000259" key="8">
    <source>
        <dbReference type="Pfam" id="PF07732"/>
    </source>
</evidence>
<evidence type="ECO:0000256" key="1">
    <source>
        <dbReference type="ARBA" id="ARBA00010609"/>
    </source>
</evidence>
<dbReference type="InterPro" id="IPR011706">
    <property type="entry name" value="Cu-oxidase_C"/>
</dbReference>
<dbReference type="Gene3D" id="2.60.40.420">
    <property type="entry name" value="Cupredoxins - blue copper proteins"/>
    <property type="match status" value="3"/>
</dbReference>
<dbReference type="Pfam" id="PF07732">
    <property type="entry name" value="Cu-oxidase_3"/>
    <property type="match status" value="1"/>
</dbReference>
<dbReference type="GO" id="GO:0016491">
    <property type="term" value="F:oxidoreductase activity"/>
    <property type="evidence" value="ECO:0007669"/>
    <property type="project" value="UniProtKB-KW"/>
</dbReference>
<dbReference type="CDD" id="cd13890">
    <property type="entry name" value="CuRO_3_CueO_FtsP"/>
    <property type="match status" value="1"/>
</dbReference>
<dbReference type="PANTHER" id="PTHR48267">
    <property type="entry name" value="CUPREDOXIN SUPERFAMILY PROTEIN"/>
    <property type="match status" value="1"/>
</dbReference>
<feature type="domain" description="Plastocyanin-like" evidence="6">
    <location>
        <begin position="264"/>
        <end position="352"/>
    </location>
</feature>
<feature type="domain" description="Plastocyanin-like" evidence="8">
    <location>
        <begin position="117"/>
        <end position="231"/>
    </location>
</feature>
<evidence type="ECO:0000313" key="10">
    <source>
        <dbReference type="Proteomes" id="UP000243605"/>
    </source>
</evidence>
<evidence type="ECO:0000256" key="5">
    <source>
        <dbReference type="SAM" id="SignalP"/>
    </source>
</evidence>